<evidence type="ECO:0000313" key="7">
    <source>
        <dbReference type="EMBL" id="PHT90868.1"/>
    </source>
</evidence>
<comment type="similarity">
    <text evidence="2">Belongs to the SURF6 family.</text>
</comment>
<organism evidence="7 8">
    <name type="scientific">Capsicum annuum</name>
    <name type="common">Capsicum pepper</name>
    <dbReference type="NCBI Taxonomy" id="4072"/>
    <lineage>
        <taxon>Eukaryota</taxon>
        <taxon>Viridiplantae</taxon>
        <taxon>Streptophyta</taxon>
        <taxon>Embryophyta</taxon>
        <taxon>Tracheophyta</taxon>
        <taxon>Spermatophyta</taxon>
        <taxon>Magnoliopsida</taxon>
        <taxon>eudicotyledons</taxon>
        <taxon>Gunneridae</taxon>
        <taxon>Pentapetalae</taxon>
        <taxon>asterids</taxon>
        <taxon>lamiids</taxon>
        <taxon>Solanales</taxon>
        <taxon>Solanaceae</taxon>
        <taxon>Solanoideae</taxon>
        <taxon>Capsiceae</taxon>
        <taxon>Capsicum</taxon>
    </lineage>
</organism>
<accession>A0A1U8FNL0</accession>
<keyword evidence="8" id="KW-1185">Reference proteome</keyword>
<feature type="region of interest" description="Disordered" evidence="4">
    <location>
        <begin position="313"/>
        <end position="360"/>
    </location>
</feature>
<dbReference type="PANTHER" id="PTHR14369">
    <property type="entry name" value="SURFEIT LOCUS PROTEIN 6"/>
    <property type="match status" value="1"/>
</dbReference>
<evidence type="ECO:0000259" key="6">
    <source>
        <dbReference type="Pfam" id="PF15459"/>
    </source>
</evidence>
<evidence type="ECO:0000256" key="2">
    <source>
        <dbReference type="ARBA" id="ARBA00005904"/>
    </source>
</evidence>
<dbReference type="InterPro" id="IPR029188">
    <property type="entry name" value="Rrp14_N"/>
</dbReference>
<dbReference type="Proteomes" id="UP000222542">
    <property type="component" value="Unassembled WGS sequence"/>
</dbReference>
<evidence type="ECO:0000259" key="5">
    <source>
        <dbReference type="Pfam" id="PF04935"/>
    </source>
</evidence>
<protein>
    <submittedName>
        <fullName evidence="7">Uncharacterized protein</fullName>
    </submittedName>
</protein>
<dbReference type="OrthoDB" id="444809at2759"/>
<dbReference type="SMR" id="A0A1U8FNL0"/>
<feature type="compositionally biased region" description="Basic residues" evidence="4">
    <location>
        <begin position="328"/>
        <end position="343"/>
    </location>
</feature>
<dbReference type="InterPro" id="IPR007019">
    <property type="entry name" value="SURF6"/>
</dbReference>
<dbReference type="OMA" id="QKKRTDN"/>
<evidence type="ECO:0000256" key="1">
    <source>
        <dbReference type="ARBA" id="ARBA00004123"/>
    </source>
</evidence>
<feature type="domain" description="Ribosomal RNA-processing protein 14 N-terminal" evidence="6">
    <location>
        <begin position="32"/>
        <end position="91"/>
    </location>
</feature>
<dbReference type="STRING" id="4072.A0A1U8FNL0"/>
<feature type="region of interest" description="Disordered" evidence="4">
    <location>
        <begin position="71"/>
        <end position="144"/>
    </location>
</feature>
<dbReference type="GO" id="GO:0042274">
    <property type="term" value="P:ribosomal small subunit biogenesis"/>
    <property type="evidence" value="ECO:0000318"/>
    <property type="project" value="GO_Central"/>
</dbReference>
<feature type="domain" description="Ribosomal RNA-processing protein 14/surfeit locus protein 6 C-terminal" evidence="5">
    <location>
        <begin position="162"/>
        <end position="334"/>
    </location>
</feature>
<sequence length="360" mass="41730">MKKKQKSTTSSSVADAAVATTPTTAIDLKSLIHDNRLFFDKLIDLIPPRFYLPKEEPDSWYQGLPKAAKASLKKQSRENLKLARRNRLDPEKKEQSSTLGLLEQSLQKKEKTDAEDDTAEDHGEPMPINLEEGDNLTKDTSAVTYEELRQRLRRKIEMLRGNRGDGESSESNKVKQRKRSEKDASLAKSEGKKRKRGEEGEDDNGDDGVNSVEKEIEFGKIKIGDENDKKKKKKKVSKAKELERLKRLEEVKREDRTLADKEAWKAAEKKAMGVKVYDNPKLLKESMKREKRRKEKSSEKWKERIETTEKLMKERQQKRRDNIAGKVKEKKMRKIAKREKKLMRPGFEGRKEGYITQDKS</sequence>
<dbReference type="Pfam" id="PF15459">
    <property type="entry name" value="RRP14"/>
    <property type="match status" value="1"/>
</dbReference>
<feature type="compositionally biased region" description="Basic and acidic residues" evidence="4">
    <location>
        <begin position="212"/>
        <end position="229"/>
    </location>
</feature>
<dbReference type="InterPro" id="IPR029190">
    <property type="entry name" value="Rrp14/SURF6_C"/>
</dbReference>
<dbReference type="GO" id="GO:0003677">
    <property type="term" value="F:DNA binding"/>
    <property type="evidence" value="ECO:0000318"/>
    <property type="project" value="GO_Central"/>
</dbReference>
<proteinExistence type="inferred from homology"/>
<dbReference type="Pfam" id="PF04935">
    <property type="entry name" value="SURF6"/>
    <property type="match status" value="1"/>
</dbReference>
<feature type="compositionally biased region" description="Basic and acidic residues" evidence="4">
    <location>
        <begin position="347"/>
        <end position="360"/>
    </location>
</feature>
<comment type="subcellular location">
    <subcellularLocation>
        <location evidence="1">Nucleus</location>
    </subcellularLocation>
</comment>
<dbReference type="GO" id="GO:0003723">
    <property type="term" value="F:RNA binding"/>
    <property type="evidence" value="ECO:0000318"/>
    <property type="project" value="GO_Central"/>
</dbReference>
<evidence type="ECO:0000313" key="8">
    <source>
        <dbReference type="Proteomes" id="UP000222542"/>
    </source>
</evidence>
<reference evidence="7 8" key="1">
    <citation type="journal article" date="2014" name="Nat. Genet.">
        <title>Genome sequence of the hot pepper provides insights into the evolution of pungency in Capsicum species.</title>
        <authorList>
            <person name="Kim S."/>
            <person name="Park M."/>
            <person name="Yeom S.I."/>
            <person name="Kim Y.M."/>
            <person name="Lee J.M."/>
            <person name="Lee H.A."/>
            <person name="Seo E."/>
            <person name="Choi J."/>
            <person name="Cheong K."/>
            <person name="Kim K.T."/>
            <person name="Jung K."/>
            <person name="Lee G.W."/>
            <person name="Oh S.K."/>
            <person name="Bae C."/>
            <person name="Kim S.B."/>
            <person name="Lee H.Y."/>
            <person name="Kim S.Y."/>
            <person name="Kim M.S."/>
            <person name="Kang B.C."/>
            <person name="Jo Y.D."/>
            <person name="Yang H.B."/>
            <person name="Jeong H.J."/>
            <person name="Kang W.H."/>
            <person name="Kwon J.K."/>
            <person name="Shin C."/>
            <person name="Lim J.Y."/>
            <person name="Park J.H."/>
            <person name="Huh J.H."/>
            <person name="Kim J.S."/>
            <person name="Kim B.D."/>
            <person name="Cohen O."/>
            <person name="Paran I."/>
            <person name="Suh M.C."/>
            <person name="Lee S.B."/>
            <person name="Kim Y.K."/>
            <person name="Shin Y."/>
            <person name="Noh S.J."/>
            <person name="Park J."/>
            <person name="Seo Y.S."/>
            <person name="Kwon S.Y."/>
            <person name="Kim H.A."/>
            <person name="Park J.M."/>
            <person name="Kim H.J."/>
            <person name="Choi S.B."/>
            <person name="Bosland P.W."/>
            <person name="Reeves G."/>
            <person name="Jo S.H."/>
            <person name="Lee B.W."/>
            <person name="Cho H.T."/>
            <person name="Choi H.S."/>
            <person name="Lee M.S."/>
            <person name="Yu Y."/>
            <person name="Do Choi Y."/>
            <person name="Park B.S."/>
            <person name="van Deynze A."/>
            <person name="Ashrafi H."/>
            <person name="Hill T."/>
            <person name="Kim W.T."/>
            <person name="Pai H.S."/>
            <person name="Ahn H.K."/>
            <person name="Yeam I."/>
            <person name="Giovannoni J.J."/>
            <person name="Rose J.K."/>
            <person name="Sorensen I."/>
            <person name="Lee S.J."/>
            <person name="Kim R.W."/>
            <person name="Choi I.Y."/>
            <person name="Choi B.S."/>
            <person name="Lim J.S."/>
            <person name="Lee Y.H."/>
            <person name="Choi D."/>
        </authorList>
    </citation>
    <scope>NUCLEOTIDE SEQUENCE [LARGE SCALE GENOMIC DNA]</scope>
    <source>
        <strain evidence="8">cv. CM334</strain>
    </source>
</reference>
<name>A0A1U8FNL0_CAPAN</name>
<gene>
    <name evidence="7" type="ORF">T459_05981</name>
</gene>
<feature type="compositionally biased region" description="Basic and acidic residues" evidence="4">
    <location>
        <begin position="75"/>
        <end position="95"/>
    </location>
</feature>
<dbReference type="GO" id="GO:0005730">
    <property type="term" value="C:nucleolus"/>
    <property type="evidence" value="ECO:0000318"/>
    <property type="project" value="GO_Central"/>
</dbReference>
<keyword evidence="3" id="KW-0539">Nucleus</keyword>
<dbReference type="GO" id="GO:0042273">
    <property type="term" value="P:ribosomal large subunit biogenesis"/>
    <property type="evidence" value="ECO:0000318"/>
    <property type="project" value="GO_Central"/>
</dbReference>
<evidence type="ECO:0000256" key="3">
    <source>
        <dbReference type="ARBA" id="ARBA00023242"/>
    </source>
</evidence>
<dbReference type="KEGG" id="cann:107859733"/>
<dbReference type="Gramene" id="PHT90868">
    <property type="protein sequence ID" value="PHT90868"/>
    <property type="gene ID" value="T459_05981"/>
</dbReference>
<dbReference type="PANTHER" id="PTHR14369:SF0">
    <property type="entry name" value="SURFEIT LOCUS PROTEIN 6"/>
    <property type="match status" value="1"/>
</dbReference>
<feature type="region of interest" description="Disordered" evidence="4">
    <location>
        <begin position="156"/>
        <end position="239"/>
    </location>
</feature>
<dbReference type="EMBL" id="AYRZ02000002">
    <property type="protein sequence ID" value="PHT90868.1"/>
    <property type="molecule type" value="Genomic_DNA"/>
</dbReference>
<feature type="compositionally biased region" description="Basic and acidic residues" evidence="4">
    <location>
        <begin position="313"/>
        <end position="327"/>
    </location>
</feature>
<comment type="caution">
    <text evidence="7">The sequence shown here is derived from an EMBL/GenBank/DDBJ whole genome shotgun (WGS) entry which is preliminary data.</text>
</comment>
<evidence type="ECO:0000256" key="4">
    <source>
        <dbReference type="SAM" id="MobiDB-lite"/>
    </source>
</evidence>
<feature type="compositionally biased region" description="Basic and acidic residues" evidence="4">
    <location>
        <begin position="156"/>
        <end position="173"/>
    </location>
</feature>
<reference evidence="7 8" key="2">
    <citation type="journal article" date="2017" name="Genome Biol.">
        <title>New reference genome sequences of hot pepper reveal the massive evolution of plant disease-resistance genes by retroduplication.</title>
        <authorList>
            <person name="Kim S."/>
            <person name="Park J."/>
            <person name="Yeom S.I."/>
            <person name="Kim Y.M."/>
            <person name="Seo E."/>
            <person name="Kim K.T."/>
            <person name="Kim M.S."/>
            <person name="Lee J.M."/>
            <person name="Cheong K."/>
            <person name="Shin H.S."/>
            <person name="Kim S.B."/>
            <person name="Han K."/>
            <person name="Lee J."/>
            <person name="Park M."/>
            <person name="Lee H.A."/>
            <person name="Lee H.Y."/>
            <person name="Lee Y."/>
            <person name="Oh S."/>
            <person name="Lee J.H."/>
            <person name="Choi E."/>
            <person name="Choi E."/>
            <person name="Lee S.E."/>
            <person name="Jeon J."/>
            <person name="Kim H."/>
            <person name="Choi G."/>
            <person name="Song H."/>
            <person name="Lee J."/>
            <person name="Lee S.C."/>
            <person name="Kwon J.K."/>
            <person name="Lee H.Y."/>
            <person name="Koo N."/>
            <person name="Hong Y."/>
            <person name="Kim R.W."/>
            <person name="Kang W.H."/>
            <person name="Huh J.H."/>
            <person name="Kang B.C."/>
            <person name="Yang T.J."/>
            <person name="Lee Y.H."/>
            <person name="Bennetzen J.L."/>
            <person name="Choi D."/>
        </authorList>
    </citation>
    <scope>NUCLEOTIDE SEQUENCE [LARGE SCALE GENOMIC DNA]</scope>
    <source>
        <strain evidence="8">cv. CM334</strain>
    </source>
</reference>
<dbReference type="AlphaFoldDB" id="A0A1U8FNL0"/>